<sequence length="58" mass="6780">LSNAQKWDCELELMAQRWAVLGGLSLEIHQKIEEVELVKMFKPTGKKHQLQFMEQVVL</sequence>
<gene>
    <name evidence="1" type="ORF">NOO_LOCUS13366</name>
</gene>
<feature type="non-terminal residue" evidence="1">
    <location>
        <position position="1"/>
    </location>
</feature>
<keyword evidence="2" id="KW-1185">Reference proteome</keyword>
<name>A0A3P7KJ31_ONCOC</name>
<evidence type="ECO:0000313" key="2">
    <source>
        <dbReference type="Proteomes" id="UP000271087"/>
    </source>
</evidence>
<reference evidence="1 2" key="1">
    <citation type="submission" date="2018-08" db="EMBL/GenBank/DDBJ databases">
        <authorList>
            <person name="Laetsch R D."/>
            <person name="Stevens L."/>
            <person name="Kumar S."/>
            <person name="Blaxter L. M."/>
        </authorList>
    </citation>
    <scope>NUCLEOTIDE SEQUENCE [LARGE SCALE GENOMIC DNA]</scope>
</reference>
<organism evidence="1 2">
    <name type="scientific">Onchocerca ochengi</name>
    <name type="common">Filarial nematode worm</name>
    <dbReference type="NCBI Taxonomy" id="42157"/>
    <lineage>
        <taxon>Eukaryota</taxon>
        <taxon>Metazoa</taxon>
        <taxon>Ecdysozoa</taxon>
        <taxon>Nematoda</taxon>
        <taxon>Chromadorea</taxon>
        <taxon>Rhabditida</taxon>
        <taxon>Spirurina</taxon>
        <taxon>Spiruromorpha</taxon>
        <taxon>Filarioidea</taxon>
        <taxon>Onchocercidae</taxon>
        <taxon>Onchocerca</taxon>
    </lineage>
</organism>
<dbReference type="EMBL" id="UYRW01014913">
    <property type="protein sequence ID" value="VDN01430.1"/>
    <property type="molecule type" value="Genomic_DNA"/>
</dbReference>
<accession>A0A3P7KJ31</accession>
<protein>
    <submittedName>
        <fullName evidence="1">Uncharacterized protein</fullName>
    </submittedName>
</protein>
<evidence type="ECO:0000313" key="1">
    <source>
        <dbReference type="EMBL" id="VDN01430.1"/>
    </source>
</evidence>
<dbReference type="Proteomes" id="UP000271087">
    <property type="component" value="Unassembled WGS sequence"/>
</dbReference>
<dbReference type="AlphaFoldDB" id="A0A3P7KJ31"/>
<proteinExistence type="predicted"/>